<comment type="caution">
    <text evidence="2">The sequence shown here is derived from an EMBL/GenBank/DDBJ whole genome shotgun (WGS) entry which is preliminary data.</text>
</comment>
<dbReference type="Pfam" id="PF23343">
    <property type="entry name" value="REP_ORF2-G2P"/>
    <property type="match status" value="1"/>
</dbReference>
<organism evidence="2 3">
    <name type="scientific">Dyella jiangningensis</name>
    <dbReference type="NCBI Taxonomy" id="1379159"/>
    <lineage>
        <taxon>Bacteria</taxon>
        <taxon>Pseudomonadati</taxon>
        <taxon>Pseudomonadota</taxon>
        <taxon>Gammaproteobacteria</taxon>
        <taxon>Lysobacterales</taxon>
        <taxon>Rhodanobacteraceae</taxon>
        <taxon>Dyella</taxon>
    </lineage>
</organism>
<evidence type="ECO:0000313" key="3">
    <source>
        <dbReference type="Proteomes" id="UP000248926"/>
    </source>
</evidence>
<keyword evidence="3" id="KW-1185">Reference proteome</keyword>
<evidence type="ECO:0000313" key="2">
    <source>
        <dbReference type="EMBL" id="RAO78191.1"/>
    </source>
</evidence>
<dbReference type="InterPro" id="IPR056906">
    <property type="entry name" value="ORF2/G2P_dom"/>
</dbReference>
<sequence length="224" mass="25875">MRKLQKAVRNSAHILDSAAHVDEQGVRWRRLFVTLTYAEDGAWKPGHVGDFRRGVRDWFKRSCQGTRMRMVWVMELTKRGRPHYHCMIWVRARDYFPNPHKAGWWPHGFAHVLSSKVHINRPVAYMAKYASKFTAEQAKHVPKGARLYGVCGATEEGKRVIRWWRAPIFARDAMGGAADIRKVAGGYLNRVTGEFLASEWKVTITPSGRVFAWRYIPPLTETIQ</sequence>
<evidence type="ECO:0000259" key="1">
    <source>
        <dbReference type="Pfam" id="PF23343"/>
    </source>
</evidence>
<gene>
    <name evidence="2" type="ORF">CA260_10320</name>
</gene>
<reference evidence="2 3" key="1">
    <citation type="journal article" date="2018" name="Genet. Mol. Biol.">
        <title>The genome sequence of Dyella jiangningensis FCAV SCS01 from a lignocellulose-decomposing microbial consortium metagenome reveals potential for biotechnological applications.</title>
        <authorList>
            <person name="Desiderato J.G."/>
            <person name="Alvarenga D.O."/>
            <person name="Constancio M.T.L."/>
            <person name="Alves L.M.C."/>
            <person name="Varani A.M."/>
        </authorList>
    </citation>
    <scope>NUCLEOTIDE SEQUENCE [LARGE SCALE GENOMIC DNA]</scope>
    <source>
        <strain evidence="2 3">FCAV SCS01</strain>
    </source>
</reference>
<dbReference type="EMBL" id="NFZS01000001">
    <property type="protein sequence ID" value="RAO78191.1"/>
    <property type="molecule type" value="Genomic_DNA"/>
</dbReference>
<accession>A0A328PAI9</accession>
<name>A0A328PAI9_9GAMM</name>
<protein>
    <recommendedName>
        <fullName evidence="1">Replication-associated protein ORF2/G2P domain-containing protein</fullName>
    </recommendedName>
</protein>
<proteinExistence type="predicted"/>
<dbReference type="Proteomes" id="UP000248926">
    <property type="component" value="Unassembled WGS sequence"/>
</dbReference>
<feature type="domain" description="Replication-associated protein ORF2/G2P" evidence="1">
    <location>
        <begin position="31"/>
        <end position="132"/>
    </location>
</feature>
<dbReference type="AlphaFoldDB" id="A0A328PAI9"/>